<dbReference type="InterPro" id="IPR027417">
    <property type="entry name" value="P-loop_NTPase"/>
</dbReference>
<dbReference type="InterPro" id="IPR002197">
    <property type="entry name" value="HTH_Fis"/>
</dbReference>
<feature type="domain" description="Sigma-54 factor interaction" evidence="6">
    <location>
        <begin position="149"/>
        <end position="370"/>
    </location>
</feature>
<dbReference type="InterPro" id="IPR058031">
    <property type="entry name" value="AAA_lid_NorR"/>
</dbReference>
<dbReference type="AlphaFoldDB" id="A0A3B0TJG9"/>
<dbReference type="InterPro" id="IPR003593">
    <property type="entry name" value="AAA+_ATPase"/>
</dbReference>
<dbReference type="GO" id="GO:0005524">
    <property type="term" value="F:ATP binding"/>
    <property type="evidence" value="ECO:0007669"/>
    <property type="project" value="UniProtKB-KW"/>
</dbReference>
<dbReference type="GO" id="GO:0000160">
    <property type="term" value="P:phosphorelay signal transduction system"/>
    <property type="evidence" value="ECO:0007669"/>
    <property type="project" value="InterPro"/>
</dbReference>
<dbReference type="PRINTS" id="PR01590">
    <property type="entry name" value="HTHFIS"/>
</dbReference>
<dbReference type="SUPFAM" id="SSF46689">
    <property type="entry name" value="Homeodomain-like"/>
    <property type="match status" value="1"/>
</dbReference>
<proteinExistence type="predicted"/>
<keyword evidence="5" id="KW-0804">Transcription</keyword>
<dbReference type="GO" id="GO:0043565">
    <property type="term" value="F:sequence-specific DNA binding"/>
    <property type="evidence" value="ECO:0007669"/>
    <property type="project" value="InterPro"/>
</dbReference>
<dbReference type="InterPro" id="IPR025662">
    <property type="entry name" value="Sigma_54_int_dom_ATP-bd_1"/>
</dbReference>
<keyword evidence="2" id="KW-0547">Nucleotide-binding</keyword>
<dbReference type="InterPro" id="IPR011006">
    <property type="entry name" value="CheY-like_superfamily"/>
</dbReference>
<evidence type="ECO:0000256" key="5">
    <source>
        <dbReference type="ARBA" id="ARBA00023163"/>
    </source>
</evidence>
<dbReference type="GO" id="GO:0006355">
    <property type="term" value="P:regulation of DNA-templated transcription"/>
    <property type="evidence" value="ECO:0007669"/>
    <property type="project" value="InterPro"/>
</dbReference>
<protein>
    <submittedName>
        <fullName evidence="8">C4-dicarboxylate transport transcriptional regulatory protein DctD</fullName>
    </submittedName>
</protein>
<dbReference type="Gene3D" id="3.40.50.2300">
    <property type="match status" value="1"/>
</dbReference>
<evidence type="ECO:0000256" key="1">
    <source>
        <dbReference type="ARBA" id="ARBA00022553"/>
    </source>
</evidence>
<gene>
    <name evidence="8" type="ORF">MNBD_ALPHA12-2340</name>
</gene>
<feature type="domain" description="Response regulatory" evidence="7">
    <location>
        <begin position="10"/>
        <end position="123"/>
    </location>
</feature>
<keyword evidence="4" id="KW-0805">Transcription regulation</keyword>
<dbReference type="InterPro" id="IPR025944">
    <property type="entry name" value="Sigma_54_int_dom_CS"/>
</dbReference>
<dbReference type="SUPFAM" id="SSF52172">
    <property type="entry name" value="CheY-like"/>
    <property type="match status" value="1"/>
</dbReference>
<keyword evidence="1" id="KW-0597">Phosphoprotein</keyword>
<dbReference type="Pfam" id="PF00158">
    <property type="entry name" value="Sigma54_activat"/>
    <property type="match status" value="1"/>
</dbReference>
<dbReference type="PANTHER" id="PTHR32071:SF57">
    <property type="entry name" value="C4-DICARBOXYLATE TRANSPORT TRANSCRIPTIONAL REGULATORY PROTEIN DCTD"/>
    <property type="match status" value="1"/>
</dbReference>
<name>A0A3B0TJG9_9ZZZZ</name>
<dbReference type="SMART" id="SM00382">
    <property type="entry name" value="AAA"/>
    <property type="match status" value="1"/>
</dbReference>
<evidence type="ECO:0000259" key="7">
    <source>
        <dbReference type="PROSITE" id="PS50110"/>
    </source>
</evidence>
<dbReference type="SMART" id="SM00448">
    <property type="entry name" value="REC"/>
    <property type="match status" value="1"/>
</dbReference>
<dbReference type="Pfam" id="PF00072">
    <property type="entry name" value="Response_reg"/>
    <property type="match status" value="1"/>
</dbReference>
<keyword evidence="3" id="KW-0067">ATP-binding</keyword>
<dbReference type="Pfam" id="PF25601">
    <property type="entry name" value="AAA_lid_14"/>
    <property type="match status" value="1"/>
</dbReference>
<dbReference type="CDD" id="cd00009">
    <property type="entry name" value="AAA"/>
    <property type="match status" value="1"/>
</dbReference>
<dbReference type="PROSITE" id="PS00688">
    <property type="entry name" value="SIGMA54_INTERACT_3"/>
    <property type="match status" value="1"/>
</dbReference>
<organism evidence="8">
    <name type="scientific">hydrothermal vent metagenome</name>
    <dbReference type="NCBI Taxonomy" id="652676"/>
    <lineage>
        <taxon>unclassified sequences</taxon>
        <taxon>metagenomes</taxon>
        <taxon>ecological metagenomes</taxon>
    </lineage>
</organism>
<dbReference type="Gene3D" id="3.40.50.300">
    <property type="entry name" value="P-loop containing nucleotide triphosphate hydrolases"/>
    <property type="match status" value="1"/>
</dbReference>
<evidence type="ECO:0000259" key="6">
    <source>
        <dbReference type="PROSITE" id="PS50045"/>
    </source>
</evidence>
<reference evidence="8" key="1">
    <citation type="submission" date="2018-06" db="EMBL/GenBank/DDBJ databases">
        <authorList>
            <person name="Zhirakovskaya E."/>
        </authorList>
    </citation>
    <scope>NUCLEOTIDE SEQUENCE</scope>
</reference>
<evidence type="ECO:0000313" key="8">
    <source>
        <dbReference type="EMBL" id="VAW18128.1"/>
    </source>
</evidence>
<dbReference type="Gene3D" id="1.10.10.60">
    <property type="entry name" value="Homeodomain-like"/>
    <property type="match status" value="1"/>
</dbReference>
<dbReference type="PROSITE" id="PS50110">
    <property type="entry name" value="RESPONSE_REGULATORY"/>
    <property type="match status" value="1"/>
</dbReference>
<dbReference type="InterPro" id="IPR001789">
    <property type="entry name" value="Sig_transdc_resp-reg_receiver"/>
</dbReference>
<evidence type="ECO:0000256" key="4">
    <source>
        <dbReference type="ARBA" id="ARBA00023015"/>
    </source>
</evidence>
<accession>A0A3B0TJG9</accession>
<dbReference type="FunFam" id="3.40.50.2300:FF:000018">
    <property type="entry name" value="DNA-binding transcriptional regulator NtrC"/>
    <property type="match status" value="1"/>
</dbReference>
<sequence>MKHHKGNGFRVIVVDDDREMRNSLSHLLTRANWQVETLGRGEDVAARLREFRPEVVLSDVRMPGMSGLELLSSLGHEDVPPIVLISAHGDIPTAVKAMQDGAYSFLEKPFDPNRLLTVLVHAAQQFRQQMETGRLKARLANLSGLDRILLGECPSIVALRQEVFDLANSDAPVMVEGETGTGKELVARALHDLSAHAGGPFVAINCASIPLEHFEAFMFGTAGGVRGVLASADSGTLFLDEVAACPLPLQAKLLRAIETQEFTMLGASGPTKVKMRLVSASNEHLDTAIEQGRFRQDLFFRLNTLELTLPPLRERREDIVLLYAHFLSQQAELYEISAPEPSAEDIAALMSHDWPGNVRELRHVAERRILAARRGSGSVAAAIRRDDDLDEVPETLRLAIAAFEKQLISQAIRTHLGRMDAVAEALGIGRRTLNEKIVKLGLNKAELL</sequence>
<dbReference type="EMBL" id="UOEO01000084">
    <property type="protein sequence ID" value="VAW18128.1"/>
    <property type="molecule type" value="Genomic_DNA"/>
</dbReference>
<dbReference type="Pfam" id="PF02954">
    <property type="entry name" value="HTH_8"/>
    <property type="match status" value="1"/>
</dbReference>
<dbReference type="Gene3D" id="1.10.8.60">
    <property type="match status" value="1"/>
</dbReference>
<evidence type="ECO:0000256" key="3">
    <source>
        <dbReference type="ARBA" id="ARBA00022840"/>
    </source>
</evidence>
<dbReference type="PANTHER" id="PTHR32071">
    <property type="entry name" value="TRANSCRIPTIONAL REGULATORY PROTEIN"/>
    <property type="match status" value="1"/>
</dbReference>
<dbReference type="SUPFAM" id="SSF52540">
    <property type="entry name" value="P-loop containing nucleoside triphosphate hydrolases"/>
    <property type="match status" value="1"/>
</dbReference>
<dbReference type="InterPro" id="IPR009057">
    <property type="entry name" value="Homeodomain-like_sf"/>
</dbReference>
<dbReference type="InterPro" id="IPR002078">
    <property type="entry name" value="Sigma_54_int"/>
</dbReference>
<dbReference type="PROSITE" id="PS00675">
    <property type="entry name" value="SIGMA54_INTERACT_1"/>
    <property type="match status" value="1"/>
</dbReference>
<dbReference type="PROSITE" id="PS50045">
    <property type="entry name" value="SIGMA54_INTERACT_4"/>
    <property type="match status" value="1"/>
</dbReference>
<evidence type="ECO:0000256" key="2">
    <source>
        <dbReference type="ARBA" id="ARBA00022741"/>
    </source>
</evidence>